<evidence type="ECO:0000313" key="3">
    <source>
        <dbReference type="EMBL" id="ADU51622.1"/>
    </source>
</evidence>
<reference evidence="4" key="2">
    <citation type="journal article" date="2010" name="Stand. Genomic Sci.">
        <title>Complete genome sequence of Thermaerobacter marianensis type strain (7p75aT).</title>
        <authorList>
            <person name="Han C."/>
            <person name="Gu W."/>
            <person name="Zhang X."/>
            <person name="Lapidus A."/>
            <person name="Nolan M."/>
            <person name="Copeland A."/>
            <person name="Lucas S."/>
            <person name="Glavina Del Rio T."/>
            <person name="Tice H."/>
            <person name="Cheng J."/>
            <person name="Tapia R."/>
            <person name="Goodwin L."/>
            <person name="Pitluck S."/>
            <person name="Pagani I."/>
            <person name="Ivanova N."/>
            <person name="Mavromatis K."/>
            <person name="Mikhailova N."/>
            <person name="Pati A."/>
            <person name="Chen A."/>
            <person name="Palaniappan K."/>
            <person name="Land M."/>
            <person name="Hauser L."/>
            <person name="Chang Y."/>
            <person name="Jeffries C."/>
            <person name="Schneider S."/>
            <person name="Rohde M."/>
            <person name="Goker M."/>
            <person name="Pukall R."/>
            <person name="Woyke T."/>
            <person name="Bristow J."/>
            <person name="Eisen J."/>
            <person name="Markowitz V."/>
            <person name="Hugenholtz P."/>
            <person name="Kyrpides N."/>
            <person name="Klenk H."/>
            <person name="Detter J."/>
        </authorList>
    </citation>
    <scope>NUCLEOTIDE SEQUENCE [LARGE SCALE GENOMIC DNA]</scope>
    <source>
        <strain evidence="4">ATCC 700841 / DSM 12885 / JCM 10246 / 7p75a</strain>
    </source>
</reference>
<feature type="transmembrane region" description="Helical" evidence="2">
    <location>
        <begin position="496"/>
        <end position="518"/>
    </location>
</feature>
<dbReference type="HOGENOM" id="CLU_454866_0_0_9"/>
<feature type="transmembrane region" description="Helical" evidence="2">
    <location>
        <begin position="432"/>
        <end position="453"/>
    </location>
</feature>
<accession>E6SGH0</accession>
<feature type="transmembrane region" description="Helical" evidence="2">
    <location>
        <begin position="59"/>
        <end position="84"/>
    </location>
</feature>
<dbReference type="Proteomes" id="UP000008915">
    <property type="component" value="Chromosome"/>
</dbReference>
<dbReference type="SUPFAM" id="SSF81442">
    <property type="entry name" value="Cytochrome c oxidase subunit I-like"/>
    <property type="match status" value="1"/>
</dbReference>
<feature type="transmembrane region" description="Helical" evidence="2">
    <location>
        <begin position="164"/>
        <end position="188"/>
    </location>
</feature>
<evidence type="ECO:0000256" key="1">
    <source>
        <dbReference type="SAM" id="MobiDB-lite"/>
    </source>
</evidence>
<dbReference type="eggNOG" id="ENOG5032TY2">
    <property type="taxonomic scope" value="Bacteria"/>
</dbReference>
<feature type="compositionally biased region" description="Basic and acidic residues" evidence="1">
    <location>
        <begin position="1"/>
        <end position="16"/>
    </location>
</feature>
<dbReference type="AlphaFoldDB" id="E6SGH0"/>
<dbReference type="KEGG" id="tmr:Tmar_1511"/>
<dbReference type="RefSeq" id="WP_013495926.1">
    <property type="nucleotide sequence ID" value="NC_014831.1"/>
</dbReference>
<feature type="region of interest" description="Disordered" evidence="1">
    <location>
        <begin position="1"/>
        <end position="46"/>
    </location>
</feature>
<proteinExistence type="predicted"/>
<feature type="transmembrane region" description="Helical" evidence="2">
    <location>
        <begin position="393"/>
        <end position="412"/>
    </location>
</feature>
<gene>
    <name evidence="3" type="ordered locus">Tmar_1511</name>
</gene>
<evidence type="ECO:0008006" key="5">
    <source>
        <dbReference type="Google" id="ProtNLM"/>
    </source>
</evidence>
<feature type="transmembrane region" description="Helical" evidence="2">
    <location>
        <begin position="352"/>
        <end position="372"/>
    </location>
</feature>
<protein>
    <recommendedName>
        <fullName evidence="5">NnrS family protein</fullName>
    </recommendedName>
</protein>
<feature type="transmembrane region" description="Helical" evidence="2">
    <location>
        <begin position="209"/>
        <end position="233"/>
    </location>
</feature>
<keyword evidence="4" id="KW-1185">Reference proteome</keyword>
<organism evidence="3 4">
    <name type="scientific">Thermaerobacter marianensis (strain ATCC 700841 / DSM 12885 / JCM 10246 / 7p75a)</name>
    <dbReference type="NCBI Taxonomy" id="644966"/>
    <lineage>
        <taxon>Bacteria</taxon>
        <taxon>Bacillati</taxon>
        <taxon>Bacillota</taxon>
        <taxon>Clostridia</taxon>
        <taxon>Eubacteriales</taxon>
        <taxon>Clostridiales Family XVII. Incertae Sedis</taxon>
        <taxon>Thermaerobacter</taxon>
    </lineage>
</organism>
<sequence>MTVSREVEMRAAERRRAAGPPGGNPATAAGRVSSRRSPFSPAARGARSKANRHWPWLPFFDLAVAAALVPGFLLGGLLAAAAWRGWPWVDTYPALAQAHGHAQLMGWGGALILGVALQFLPRLRGSALVQPERVPFLFAGLAGGLGLRLAGQAVAALVPGAAPAGLWILASGAVLELLAAAGLLALLARTLRSGPSLGQKRAFGQVAPLFAVSAAGLLASLALWAAAAVVTAARAGFGPVTAVGTAAGAVADPTVATAAATIQDPAGRGTLAATLPGPVDAAALRLALFGFVGATSVAMSARVFSLFFRTRPARGPLLGAAAGAFSAGLVLESIAGVVALAGGRAAPAPVGALADLAWGAALLLGTGAVRVFERRLSFPGDKGRYRLWRDPTAVAALLAYAWALVAALVLVLRGLHGLGLTLTPATPPADAALHAVGAGFMTLLIMAVAPTMLPGFGGGRLQGPGWVVAAVVLAALAAVLRVTPGLVQTIAGRSPAWSTAAMALAGAAGAAAIVLLVVTLRRSWRTPAGHRPAGHA</sequence>
<dbReference type="EMBL" id="CP002344">
    <property type="protein sequence ID" value="ADU51622.1"/>
    <property type="molecule type" value="Genomic_DNA"/>
</dbReference>
<dbReference type="Gene3D" id="1.20.210.10">
    <property type="entry name" value="Cytochrome c oxidase-like, subunit I domain"/>
    <property type="match status" value="1"/>
</dbReference>
<evidence type="ECO:0000256" key="2">
    <source>
        <dbReference type="SAM" id="Phobius"/>
    </source>
</evidence>
<feature type="transmembrane region" description="Helical" evidence="2">
    <location>
        <begin position="135"/>
        <end position="158"/>
    </location>
</feature>
<keyword evidence="2" id="KW-0812">Transmembrane</keyword>
<name>E6SGH0_THEM7</name>
<feature type="transmembrane region" description="Helical" evidence="2">
    <location>
        <begin position="282"/>
        <end position="305"/>
    </location>
</feature>
<reference evidence="3 4" key="1">
    <citation type="journal article" date="2010" name="Stand. Genomic Sci.">
        <title>Complete genome sequence of Thermaerobacter marianensis type strain (7p75a).</title>
        <authorList>
            <person name="Han C."/>
            <person name="Gu W."/>
            <person name="Zhang X."/>
            <person name="Lapidus A."/>
            <person name="Nolan M."/>
            <person name="Copeland A."/>
            <person name="Lucas S."/>
            <person name="Del Rio T.G."/>
            <person name="Tice H."/>
            <person name="Cheng J.F."/>
            <person name="Tapia R."/>
            <person name="Goodwin L."/>
            <person name="Pitluck S."/>
            <person name="Pagani I."/>
            <person name="Ivanova N."/>
            <person name="Mavromatis K."/>
            <person name="Mikhailova N."/>
            <person name="Pati A."/>
            <person name="Chen A."/>
            <person name="Palaniappan K."/>
            <person name="Land M."/>
            <person name="Hauser L."/>
            <person name="Chang Y.J."/>
            <person name="Jeffries C.D."/>
            <person name="Schneider S."/>
            <person name="Rohde M."/>
            <person name="Goker M."/>
            <person name="Pukall R."/>
            <person name="Woyke T."/>
            <person name="Bristow J."/>
            <person name="Eisen J.A."/>
            <person name="Markowitz V."/>
            <person name="Hugenholtz P."/>
            <person name="Kyrpides N.C."/>
            <person name="Klenk H.P."/>
            <person name="Detter J.C."/>
        </authorList>
    </citation>
    <scope>NUCLEOTIDE SEQUENCE [LARGE SCALE GENOMIC DNA]</scope>
    <source>
        <strain evidence="4">ATCC 700841 / DSM 12885 / JCM 10246 / 7p75a</strain>
    </source>
</reference>
<evidence type="ECO:0000313" key="4">
    <source>
        <dbReference type="Proteomes" id="UP000008915"/>
    </source>
</evidence>
<keyword evidence="2" id="KW-1133">Transmembrane helix</keyword>
<feature type="compositionally biased region" description="Low complexity" evidence="1">
    <location>
        <begin position="24"/>
        <end position="45"/>
    </location>
</feature>
<keyword evidence="2" id="KW-0472">Membrane</keyword>
<feature type="transmembrane region" description="Helical" evidence="2">
    <location>
        <begin position="465"/>
        <end position="484"/>
    </location>
</feature>
<dbReference type="InterPro" id="IPR036927">
    <property type="entry name" value="Cyt_c_oxase-like_su1_sf"/>
</dbReference>
<feature type="transmembrane region" description="Helical" evidence="2">
    <location>
        <begin position="317"/>
        <end position="340"/>
    </location>
</feature>
<feature type="transmembrane region" description="Helical" evidence="2">
    <location>
        <begin position="104"/>
        <end position="123"/>
    </location>
</feature>